<keyword evidence="3" id="KW-1185">Reference proteome</keyword>
<sequence length="305" mass="34220">MKVITTAGNKGGIGKSTIALTLAQYLAKCKNMKGAFIDLDPQGNSSSSLIPTTRDPAHPTGYMPKAHPEWDPNNLPEDDPHWDGVSSIADIFTGKSIYPYPTWVDNLHCFPSFASLLEDAQRVLKVDVKEKVINRLKEFTEMLSTHSEYQFVIIDTNPQFGPLTMAGLRAATHGLLPTELEQYGINGTIGMIQAISQEQLRRVKDDTIKVAGILPNQVRKTAVHTKFLNDLRSIEKSEEWLLPPIAQRTIYSELVVEDAKPNCVFNLSKTHPARIESEKWCSHVYDRVFNNVYNKIYEEGEVSYG</sequence>
<dbReference type="SUPFAM" id="SSF52540">
    <property type="entry name" value="P-loop containing nucleoside triphosphate hydrolases"/>
    <property type="match status" value="1"/>
</dbReference>
<comment type="caution">
    <text evidence="2">The sequence shown here is derived from an EMBL/GenBank/DDBJ whole genome shotgun (WGS) entry which is preliminary data.</text>
</comment>
<dbReference type="InterPro" id="IPR025669">
    <property type="entry name" value="AAA_dom"/>
</dbReference>
<dbReference type="EMBL" id="LNZB01000010">
    <property type="protein sequence ID" value="KTD82565.1"/>
    <property type="molecule type" value="Genomic_DNA"/>
</dbReference>
<evidence type="ECO:0000313" key="3">
    <source>
        <dbReference type="Proteomes" id="UP000054729"/>
    </source>
</evidence>
<dbReference type="Gene3D" id="3.40.50.300">
    <property type="entry name" value="P-loop containing nucleotide triphosphate hydrolases"/>
    <property type="match status" value="1"/>
</dbReference>
<dbReference type="InterPro" id="IPR027417">
    <property type="entry name" value="P-loop_NTPase"/>
</dbReference>
<dbReference type="InterPro" id="IPR050678">
    <property type="entry name" value="DNA_Partitioning_ATPase"/>
</dbReference>
<dbReference type="PANTHER" id="PTHR13696:SF99">
    <property type="entry name" value="COBYRINIC ACID AC-DIAMIDE SYNTHASE"/>
    <property type="match status" value="1"/>
</dbReference>
<protein>
    <submittedName>
        <fullName evidence="2">Putative chromosome partitioning protein ParA</fullName>
    </submittedName>
</protein>
<gene>
    <name evidence="2" type="ORF">Lwal_0603</name>
</gene>
<dbReference type="Pfam" id="PF13614">
    <property type="entry name" value="AAA_31"/>
    <property type="match status" value="1"/>
</dbReference>
<dbReference type="AlphaFoldDB" id="A0A0W1AMH9"/>
<evidence type="ECO:0000259" key="1">
    <source>
        <dbReference type="Pfam" id="PF13614"/>
    </source>
</evidence>
<accession>A0A0W1AMH9</accession>
<organism evidence="2 3">
    <name type="scientific">Legionella waltersii</name>
    <dbReference type="NCBI Taxonomy" id="66969"/>
    <lineage>
        <taxon>Bacteria</taxon>
        <taxon>Pseudomonadati</taxon>
        <taxon>Pseudomonadota</taxon>
        <taxon>Gammaproteobacteria</taxon>
        <taxon>Legionellales</taxon>
        <taxon>Legionellaceae</taxon>
        <taxon>Legionella</taxon>
    </lineage>
</organism>
<name>A0A0W1AMH9_9GAMM</name>
<feature type="domain" description="AAA" evidence="1">
    <location>
        <begin position="1"/>
        <end position="200"/>
    </location>
</feature>
<dbReference type="STRING" id="66969.Lwal_0603"/>
<proteinExistence type="predicted"/>
<reference evidence="2 3" key="1">
    <citation type="submission" date="2015-11" db="EMBL/GenBank/DDBJ databases">
        <title>Genomic analysis of 38 Legionella species identifies large and diverse effector repertoires.</title>
        <authorList>
            <person name="Burstein D."/>
            <person name="Amaro F."/>
            <person name="Zusman T."/>
            <person name="Lifshitz Z."/>
            <person name="Cohen O."/>
            <person name="Gilbert J.A."/>
            <person name="Pupko T."/>
            <person name="Shuman H.A."/>
            <person name="Segal G."/>
        </authorList>
    </citation>
    <scope>NUCLEOTIDE SEQUENCE [LARGE SCALE GENOMIC DNA]</scope>
    <source>
        <strain evidence="2 3">ATCC 51914</strain>
    </source>
</reference>
<dbReference type="OrthoDB" id="9815116at2"/>
<dbReference type="PANTHER" id="PTHR13696">
    <property type="entry name" value="P-LOOP CONTAINING NUCLEOSIDE TRIPHOSPHATE HYDROLASE"/>
    <property type="match status" value="1"/>
</dbReference>
<evidence type="ECO:0000313" key="2">
    <source>
        <dbReference type="EMBL" id="KTD82565.1"/>
    </source>
</evidence>
<dbReference type="PATRIC" id="fig|66969.6.peg.648"/>
<dbReference type="RefSeq" id="WP_058479436.1">
    <property type="nucleotide sequence ID" value="NZ_CAAAIQ010000009.1"/>
</dbReference>
<dbReference type="CDD" id="cd02042">
    <property type="entry name" value="ParAB_family"/>
    <property type="match status" value="1"/>
</dbReference>
<dbReference type="Proteomes" id="UP000054729">
    <property type="component" value="Unassembled WGS sequence"/>
</dbReference>